<dbReference type="Pfam" id="PF01522">
    <property type="entry name" value="Polysacc_deac_1"/>
    <property type="match status" value="1"/>
</dbReference>
<dbReference type="CDD" id="cd10918">
    <property type="entry name" value="CE4_NodB_like_5s_6s"/>
    <property type="match status" value="1"/>
</dbReference>
<accession>A0A0G0ID74</accession>
<dbReference type="Proteomes" id="UP000034366">
    <property type="component" value="Unassembled WGS sequence"/>
</dbReference>
<dbReference type="PANTHER" id="PTHR34216:SF3">
    <property type="entry name" value="POLY-BETA-1,6-N-ACETYL-D-GLUCOSAMINE N-DEACETYLASE"/>
    <property type="match status" value="1"/>
</dbReference>
<dbReference type="InterPro" id="IPR051398">
    <property type="entry name" value="Polysacch_Deacetylase"/>
</dbReference>
<sequence>MSGSEISREQFIKFGLTVLAGGLTACAPDLMGKSSNLATSTPTQHRLDTDPFLPPYFVDPTVTPFDIDSPILNTVTSTPEIVTGTPKCTPTQRVTETVKPTEIPFDPDQKIPVLEYHNPSYGTEGGKSGDVYMTMEIFEKQMEIIKELGLKTPSEKDILDWSDKKRGLPSNSVILRVDIGVPYKDYEEEFKIFEKMGFSALTFIMTAYIPEKTDGKYVGWDFIKEYTDKKVLTPGSHGTYHPDYKTLTEREALWDALNSKKTIEDKIGRPVDLFAYPYDSEGHDEALLKHFKMLFGNFNKKGADAGDPLRIGTIYPYYINDRFDWTEFEDHLSEYSEK</sequence>
<dbReference type="AlphaFoldDB" id="A0A0G0ID74"/>
<gene>
    <name evidence="4" type="ORF">US67_C0021G0015</name>
</gene>
<comment type="caution">
    <text evidence="4">The sequence shown here is derived from an EMBL/GenBank/DDBJ whole genome shotgun (WGS) entry which is preliminary data.</text>
</comment>
<evidence type="ECO:0000256" key="1">
    <source>
        <dbReference type="ARBA" id="ARBA00004613"/>
    </source>
</evidence>
<evidence type="ECO:0000313" key="4">
    <source>
        <dbReference type="EMBL" id="KKQ48925.1"/>
    </source>
</evidence>
<dbReference type="GO" id="GO:0016810">
    <property type="term" value="F:hydrolase activity, acting on carbon-nitrogen (but not peptide) bonds"/>
    <property type="evidence" value="ECO:0007669"/>
    <property type="project" value="InterPro"/>
</dbReference>
<proteinExistence type="predicted"/>
<dbReference type="InterPro" id="IPR011330">
    <property type="entry name" value="Glyco_hydro/deAcase_b/a-brl"/>
</dbReference>
<dbReference type="EMBL" id="LBTW01000021">
    <property type="protein sequence ID" value="KKQ48925.1"/>
    <property type="molecule type" value="Genomic_DNA"/>
</dbReference>
<dbReference type="Gene3D" id="3.20.20.370">
    <property type="entry name" value="Glycoside hydrolase/deacetylase"/>
    <property type="match status" value="1"/>
</dbReference>
<comment type="subcellular location">
    <subcellularLocation>
        <location evidence="1">Secreted</location>
    </subcellularLocation>
</comment>
<name>A0A0G0ID74_9BACT</name>
<protein>
    <submittedName>
        <fullName evidence="4">Polysaccharide deacetylase</fullName>
    </submittedName>
</protein>
<reference evidence="4 5" key="1">
    <citation type="journal article" date="2015" name="Nature">
        <title>rRNA introns, odd ribosomes, and small enigmatic genomes across a large radiation of phyla.</title>
        <authorList>
            <person name="Brown C.T."/>
            <person name="Hug L.A."/>
            <person name="Thomas B.C."/>
            <person name="Sharon I."/>
            <person name="Castelle C.J."/>
            <person name="Singh A."/>
            <person name="Wilkins M.J."/>
            <person name="Williams K.H."/>
            <person name="Banfield J.F."/>
        </authorList>
    </citation>
    <scope>NUCLEOTIDE SEQUENCE [LARGE SCALE GENOMIC DNA]</scope>
</reference>
<evidence type="ECO:0000259" key="3">
    <source>
        <dbReference type="Pfam" id="PF01522"/>
    </source>
</evidence>
<feature type="domain" description="NodB homology" evidence="3">
    <location>
        <begin position="168"/>
        <end position="280"/>
    </location>
</feature>
<dbReference type="GO" id="GO:0005576">
    <property type="term" value="C:extracellular region"/>
    <property type="evidence" value="ECO:0007669"/>
    <property type="project" value="UniProtKB-SubCell"/>
</dbReference>
<dbReference type="PANTHER" id="PTHR34216">
    <property type="match status" value="1"/>
</dbReference>
<keyword evidence="2" id="KW-0732">Signal</keyword>
<evidence type="ECO:0000256" key="2">
    <source>
        <dbReference type="ARBA" id="ARBA00022729"/>
    </source>
</evidence>
<evidence type="ECO:0000313" key="5">
    <source>
        <dbReference type="Proteomes" id="UP000034366"/>
    </source>
</evidence>
<dbReference type="InterPro" id="IPR002509">
    <property type="entry name" value="NODB_dom"/>
</dbReference>
<dbReference type="SUPFAM" id="SSF88713">
    <property type="entry name" value="Glycoside hydrolase/deacetylase"/>
    <property type="match status" value="1"/>
</dbReference>
<dbReference type="GO" id="GO:0005975">
    <property type="term" value="P:carbohydrate metabolic process"/>
    <property type="evidence" value="ECO:0007669"/>
    <property type="project" value="InterPro"/>
</dbReference>
<organism evidence="4 5">
    <name type="scientific">Candidatus Woesebacteria bacterium GW2011_GWD1_38_10</name>
    <dbReference type="NCBI Taxonomy" id="1618592"/>
    <lineage>
        <taxon>Bacteria</taxon>
        <taxon>Candidatus Woeseibacteriota</taxon>
    </lineage>
</organism>